<protein>
    <recommendedName>
        <fullName evidence="4">DUF1571 domain-containing protein</fullName>
    </recommendedName>
</protein>
<reference evidence="2" key="1">
    <citation type="submission" date="2021-06" db="EMBL/GenBank/DDBJ databases">
        <title>Bradyrhizobium sp. S2-20-1 Genome sequencing.</title>
        <authorList>
            <person name="Jin L."/>
        </authorList>
    </citation>
    <scope>NUCLEOTIDE SEQUENCE</scope>
    <source>
        <strain evidence="2">S2-20-1</strain>
    </source>
</reference>
<feature type="chain" id="PRO_5037930296" description="DUF1571 domain-containing protein" evidence="1">
    <location>
        <begin position="26"/>
        <end position="242"/>
    </location>
</feature>
<evidence type="ECO:0000256" key="1">
    <source>
        <dbReference type="SAM" id="SignalP"/>
    </source>
</evidence>
<dbReference type="AlphaFoldDB" id="A0A975NAZ2"/>
<gene>
    <name evidence="2" type="ORF">KMZ29_15660</name>
</gene>
<name>A0A975NAZ2_9BRAD</name>
<evidence type="ECO:0000313" key="3">
    <source>
        <dbReference type="Proteomes" id="UP000680839"/>
    </source>
</evidence>
<organism evidence="2 3">
    <name type="scientific">Bradyrhizobium sediminis</name>
    <dbReference type="NCBI Taxonomy" id="2840469"/>
    <lineage>
        <taxon>Bacteria</taxon>
        <taxon>Pseudomonadati</taxon>
        <taxon>Pseudomonadota</taxon>
        <taxon>Alphaproteobacteria</taxon>
        <taxon>Hyphomicrobiales</taxon>
        <taxon>Nitrobacteraceae</taxon>
        <taxon>Bradyrhizobium</taxon>
    </lineage>
</organism>
<dbReference type="EMBL" id="CP076134">
    <property type="protein sequence ID" value="QWG11196.1"/>
    <property type="molecule type" value="Genomic_DNA"/>
</dbReference>
<keyword evidence="1" id="KW-0732">Signal</keyword>
<dbReference type="Proteomes" id="UP000680839">
    <property type="component" value="Chromosome"/>
</dbReference>
<accession>A0A975NAZ2</accession>
<evidence type="ECO:0008006" key="4">
    <source>
        <dbReference type="Google" id="ProtNLM"/>
    </source>
</evidence>
<feature type="signal peptide" evidence="1">
    <location>
        <begin position="1"/>
        <end position="25"/>
    </location>
</feature>
<sequence length="242" mass="27663">MFDHRFIGTWILLLLGIAMAAPAHAGGPRPGFRLNAEATITSPDRTLRVEQYSRELGDRGLLYQFWTFDRDHRHPFLLNPGEGDELAGYQAGFRFSPDSQWLVRMQKLGAGYQTLFLYRRNGYQFSPATTKPLGDLAWDYFFGSPASKGMRRDPRDRYSLHHAQANLLKGMEENYAWLGQQWPDSRYVVISLSFDTQGQEKPTPWIEGWRCVYDLETGTFSVPAGFAEHNAKAVKNPPPRSE</sequence>
<proteinExistence type="predicted"/>
<evidence type="ECO:0000313" key="2">
    <source>
        <dbReference type="EMBL" id="QWG11196.1"/>
    </source>
</evidence>
<dbReference type="RefSeq" id="WP_215620096.1">
    <property type="nucleotide sequence ID" value="NZ_CP076134.1"/>
</dbReference>